<dbReference type="InterPro" id="IPR011989">
    <property type="entry name" value="ARM-like"/>
</dbReference>
<organism evidence="7 8">
    <name type="scientific">Artemia franciscana</name>
    <name type="common">Brine shrimp</name>
    <name type="synonym">Artemia sanfranciscana</name>
    <dbReference type="NCBI Taxonomy" id="6661"/>
    <lineage>
        <taxon>Eukaryota</taxon>
        <taxon>Metazoa</taxon>
        <taxon>Ecdysozoa</taxon>
        <taxon>Arthropoda</taxon>
        <taxon>Crustacea</taxon>
        <taxon>Branchiopoda</taxon>
        <taxon>Anostraca</taxon>
        <taxon>Artemiidae</taxon>
        <taxon>Artemia</taxon>
    </lineage>
</organism>
<evidence type="ECO:0000256" key="6">
    <source>
        <dbReference type="ARBA" id="ARBA00023242"/>
    </source>
</evidence>
<evidence type="ECO:0000256" key="2">
    <source>
        <dbReference type="ARBA" id="ARBA00004496"/>
    </source>
</evidence>
<gene>
    <name evidence="7" type="ORF">QYM36_017160</name>
</gene>
<keyword evidence="6" id="KW-0539">Nucleus</keyword>
<accession>A0AA88H517</accession>
<keyword evidence="4" id="KW-0963">Cytoplasm</keyword>
<dbReference type="GO" id="GO:0034657">
    <property type="term" value="C:GID complex"/>
    <property type="evidence" value="ECO:0007669"/>
    <property type="project" value="TreeGrafter"/>
</dbReference>
<evidence type="ECO:0000256" key="4">
    <source>
        <dbReference type="ARBA" id="ARBA00022490"/>
    </source>
</evidence>
<keyword evidence="5" id="KW-0677">Repeat</keyword>
<dbReference type="SUPFAM" id="SSF48371">
    <property type="entry name" value="ARM repeat"/>
    <property type="match status" value="1"/>
</dbReference>
<dbReference type="InterPro" id="IPR016024">
    <property type="entry name" value="ARM-type_fold"/>
</dbReference>
<dbReference type="InterPro" id="IPR038739">
    <property type="entry name" value="ARMC8/Vid28"/>
</dbReference>
<reference evidence="7" key="1">
    <citation type="submission" date="2023-07" db="EMBL/GenBank/DDBJ databases">
        <title>Chromosome-level genome assembly of Artemia franciscana.</title>
        <authorList>
            <person name="Jo E."/>
        </authorList>
    </citation>
    <scope>NUCLEOTIDE SEQUENCE</scope>
    <source>
        <tissue evidence="7">Whole body</tissue>
    </source>
</reference>
<dbReference type="Gene3D" id="1.25.10.10">
    <property type="entry name" value="Leucine-rich Repeat Variant"/>
    <property type="match status" value="2"/>
</dbReference>
<evidence type="ECO:0000256" key="3">
    <source>
        <dbReference type="ARBA" id="ARBA00013746"/>
    </source>
</evidence>
<evidence type="ECO:0000313" key="7">
    <source>
        <dbReference type="EMBL" id="KAK2705010.1"/>
    </source>
</evidence>
<proteinExistence type="predicted"/>
<dbReference type="GO" id="GO:0043161">
    <property type="term" value="P:proteasome-mediated ubiquitin-dependent protein catabolic process"/>
    <property type="evidence" value="ECO:0007669"/>
    <property type="project" value="TreeGrafter"/>
</dbReference>
<name>A0AA88H517_ARTSF</name>
<dbReference type="PANTHER" id="PTHR15651:SF7">
    <property type="entry name" value="ARMADILLO REPEAT-CONTAINING PROTEIN 8"/>
    <property type="match status" value="1"/>
</dbReference>
<dbReference type="PANTHER" id="PTHR15651">
    <property type="entry name" value="ARMADILLO REPEAT-CONTAINING PROTEIN 8"/>
    <property type="match status" value="1"/>
</dbReference>
<keyword evidence="8" id="KW-1185">Reference proteome</keyword>
<comment type="subcellular location">
    <subcellularLocation>
        <location evidence="2">Cytoplasm</location>
    </subcellularLocation>
    <subcellularLocation>
        <location evidence="1">Nucleus</location>
    </subcellularLocation>
</comment>
<protein>
    <recommendedName>
        <fullName evidence="3">Armadillo repeat-containing protein 8</fullName>
    </recommendedName>
</protein>
<dbReference type="SMART" id="SM00185">
    <property type="entry name" value="ARM"/>
    <property type="match status" value="8"/>
</dbReference>
<sequence length="668" mass="73948">MEVDYANIYYNDLFSPDIDRCRSAAVKTKNAIIGSNRQKLEIVNARVIERLATILCDESSDETLKCEITAIIGSIARIPEGAAAIIDSNALPALLCQLVSHSQKLMSWSLNAIETLLISESRSLEVIAAKVVESELSLQLIDLLRSTPSNQIATSSVLTILCEVKILQERFVSEGLIQALFPLLCSAYSDVVLAGLDCLSSLLKYQARTAVILVSAEVGGKPFLEHLEILLYKDNPYPIQLAASKIITYLHRPGSLSSSEPIVKLKVIPTLVRLCHCDRTIEERVEAARTLSYLIESDPELQSIAAICDHSISHLAQYLKVPVFDMAKGCGRYVNVGPRTNPLKVQNELRDAAFRAFASLADSDEEIRKRVLETEGLMPSLMSALNEGCRELHISALRCLLSISRSVQQLRTTFQDHSVWRPVLNLMITGDEGVQKAASGILCNLLLEFSPSKEPLLDKGASSLLGRLTASSDPTLRLNGVWALMNISFQGDLRVKSAVLQSLGQDQIFQLLCDTEQAVQLKTLALMRNLLSQYSHIDHIMSQHGNQIMQAVVMVLEGDFTLEVKEQGLCVLSNVADGDSAKDFIITNQDVLKKIIDYVGHFDVRLQLAAAECIGNLLRVTDIGYNDRRQELREFGAERVIRNVIETTTDSILRDKLQFALQKLIYAE</sequence>
<dbReference type="GO" id="GO:0005737">
    <property type="term" value="C:cytoplasm"/>
    <property type="evidence" value="ECO:0007669"/>
    <property type="project" value="UniProtKB-SubCell"/>
</dbReference>
<dbReference type="AlphaFoldDB" id="A0AA88H517"/>
<evidence type="ECO:0000256" key="5">
    <source>
        <dbReference type="ARBA" id="ARBA00022737"/>
    </source>
</evidence>
<evidence type="ECO:0000313" key="8">
    <source>
        <dbReference type="Proteomes" id="UP001187531"/>
    </source>
</evidence>
<dbReference type="InterPro" id="IPR000225">
    <property type="entry name" value="Armadillo"/>
</dbReference>
<evidence type="ECO:0000256" key="1">
    <source>
        <dbReference type="ARBA" id="ARBA00004123"/>
    </source>
</evidence>
<dbReference type="GO" id="GO:0005634">
    <property type="term" value="C:nucleus"/>
    <property type="evidence" value="ECO:0007669"/>
    <property type="project" value="UniProtKB-SubCell"/>
</dbReference>
<comment type="caution">
    <text evidence="7">The sequence shown here is derived from an EMBL/GenBank/DDBJ whole genome shotgun (WGS) entry which is preliminary data.</text>
</comment>
<dbReference type="Proteomes" id="UP001187531">
    <property type="component" value="Unassembled WGS sequence"/>
</dbReference>
<dbReference type="EMBL" id="JAVRJZ010000021">
    <property type="protein sequence ID" value="KAK2705010.1"/>
    <property type="molecule type" value="Genomic_DNA"/>
</dbReference>